<dbReference type="AlphaFoldDB" id="A0A0E9WFD8"/>
<protein>
    <submittedName>
        <fullName evidence="1">Uncharacterized protein</fullName>
    </submittedName>
</protein>
<dbReference type="EMBL" id="GBXM01020369">
    <property type="protein sequence ID" value="JAH88208.1"/>
    <property type="molecule type" value="Transcribed_RNA"/>
</dbReference>
<name>A0A0E9WFD8_ANGAN</name>
<reference evidence="1" key="1">
    <citation type="submission" date="2014-11" db="EMBL/GenBank/DDBJ databases">
        <authorList>
            <person name="Amaro Gonzalez C."/>
        </authorList>
    </citation>
    <scope>NUCLEOTIDE SEQUENCE</scope>
</reference>
<evidence type="ECO:0000313" key="1">
    <source>
        <dbReference type="EMBL" id="JAH88208.1"/>
    </source>
</evidence>
<reference evidence="1" key="2">
    <citation type="journal article" date="2015" name="Fish Shellfish Immunol.">
        <title>Early steps in the European eel (Anguilla anguilla)-Vibrio vulnificus interaction in the gills: Role of the RtxA13 toxin.</title>
        <authorList>
            <person name="Callol A."/>
            <person name="Pajuelo D."/>
            <person name="Ebbesson L."/>
            <person name="Teles M."/>
            <person name="MacKenzie S."/>
            <person name="Amaro C."/>
        </authorList>
    </citation>
    <scope>NUCLEOTIDE SEQUENCE</scope>
</reference>
<organism evidence="1">
    <name type="scientific">Anguilla anguilla</name>
    <name type="common">European freshwater eel</name>
    <name type="synonym">Muraena anguilla</name>
    <dbReference type="NCBI Taxonomy" id="7936"/>
    <lineage>
        <taxon>Eukaryota</taxon>
        <taxon>Metazoa</taxon>
        <taxon>Chordata</taxon>
        <taxon>Craniata</taxon>
        <taxon>Vertebrata</taxon>
        <taxon>Euteleostomi</taxon>
        <taxon>Actinopterygii</taxon>
        <taxon>Neopterygii</taxon>
        <taxon>Teleostei</taxon>
        <taxon>Anguilliformes</taxon>
        <taxon>Anguillidae</taxon>
        <taxon>Anguilla</taxon>
    </lineage>
</organism>
<sequence>MRCNKMSLAMQIPQVSWVKHSIMGSNKIIHSLLQQITCNM</sequence>
<proteinExistence type="predicted"/>
<accession>A0A0E9WFD8</accession>